<dbReference type="SUPFAM" id="SSF158472">
    <property type="entry name" value="HAMP domain-like"/>
    <property type="match status" value="1"/>
</dbReference>
<dbReference type="GO" id="GO:0005524">
    <property type="term" value="F:ATP binding"/>
    <property type="evidence" value="ECO:0007669"/>
    <property type="project" value="UniProtKB-KW"/>
</dbReference>
<keyword evidence="8 15" id="KW-0812">Transmembrane</keyword>
<reference evidence="18 19" key="1">
    <citation type="submission" date="2016-03" db="EMBL/GenBank/DDBJ databases">
        <title>Genome sequence of Nesiotobacter sp. nov., a moderately halophilic alphaproteobacterium isolated from the Yellow Sea, China.</title>
        <authorList>
            <person name="Zhang G."/>
            <person name="Zhang R."/>
        </authorList>
    </citation>
    <scope>NUCLEOTIDE SEQUENCE [LARGE SCALE GENOMIC DNA]</scope>
    <source>
        <strain evidence="18 19">WB1-6</strain>
    </source>
</reference>
<name>A0A1U7JLW2_9HYPH</name>
<keyword evidence="19" id="KW-1185">Reference proteome</keyword>
<dbReference type="PROSITE" id="PS50885">
    <property type="entry name" value="HAMP"/>
    <property type="match status" value="1"/>
</dbReference>
<comment type="caution">
    <text evidence="18">The sequence shown here is derived from an EMBL/GenBank/DDBJ whole genome shotgun (WGS) entry which is preliminary data.</text>
</comment>
<dbReference type="InterPro" id="IPR050980">
    <property type="entry name" value="2C_sensor_his_kinase"/>
</dbReference>
<evidence type="ECO:0000256" key="8">
    <source>
        <dbReference type="ARBA" id="ARBA00022692"/>
    </source>
</evidence>
<evidence type="ECO:0000256" key="1">
    <source>
        <dbReference type="ARBA" id="ARBA00000085"/>
    </source>
</evidence>
<evidence type="ECO:0000259" key="16">
    <source>
        <dbReference type="PROSITE" id="PS50109"/>
    </source>
</evidence>
<dbReference type="InterPro" id="IPR005467">
    <property type="entry name" value="His_kinase_dom"/>
</dbReference>
<evidence type="ECO:0000256" key="6">
    <source>
        <dbReference type="ARBA" id="ARBA00022553"/>
    </source>
</evidence>
<evidence type="ECO:0000256" key="7">
    <source>
        <dbReference type="ARBA" id="ARBA00022679"/>
    </source>
</evidence>
<keyword evidence="5" id="KW-0997">Cell inner membrane</keyword>
<keyword evidence="14 15" id="KW-0472">Membrane</keyword>
<dbReference type="InterPro" id="IPR004358">
    <property type="entry name" value="Sig_transdc_His_kin-like_C"/>
</dbReference>
<organism evidence="18 19">
    <name type="scientific">Pseudovibrio exalbescens</name>
    <dbReference type="NCBI Taxonomy" id="197461"/>
    <lineage>
        <taxon>Bacteria</taxon>
        <taxon>Pseudomonadati</taxon>
        <taxon>Pseudomonadota</taxon>
        <taxon>Alphaproteobacteria</taxon>
        <taxon>Hyphomicrobiales</taxon>
        <taxon>Stappiaceae</taxon>
        <taxon>Pseudovibrio</taxon>
    </lineage>
</organism>
<evidence type="ECO:0000259" key="17">
    <source>
        <dbReference type="PROSITE" id="PS50885"/>
    </source>
</evidence>
<evidence type="ECO:0000256" key="12">
    <source>
        <dbReference type="ARBA" id="ARBA00022989"/>
    </source>
</evidence>
<evidence type="ECO:0000256" key="11">
    <source>
        <dbReference type="ARBA" id="ARBA00022840"/>
    </source>
</evidence>
<dbReference type="STRING" id="197461.A3843_02000"/>
<dbReference type="CDD" id="cd06225">
    <property type="entry name" value="HAMP"/>
    <property type="match status" value="1"/>
</dbReference>
<feature type="transmembrane region" description="Helical" evidence="15">
    <location>
        <begin position="204"/>
        <end position="226"/>
    </location>
</feature>
<dbReference type="SMART" id="SM00388">
    <property type="entry name" value="HisKA"/>
    <property type="match status" value="1"/>
</dbReference>
<feature type="domain" description="HAMP" evidence="17">
    <location>
        <begin position="227"/>
        <end position="279"/>
    </location>
</feature>
<evidence type="ECO:0000313" key="19">
    <source>
        <dbReference type="Proteomes" id="UP000185783"/>
    </source>
</evidence>
<evidence type="ECO:0000313" key="18">
    <source>
        <dbReference type="EMBL" id="OKL45730.1"/>
    </source>
</evidence>
<dbReference type="InterPro" id="IPR036890">
    <property type="entry name" value="HATPase_C_sf"/>
</dbReference>
<dbReference type="Gene3D" id="3.30.565.10">
    <property type="entry name" value="Histidine kinase-like ATPase, C-terminal domain"/>
    <property type="match status" value="1"/>
</dbReference>
<dbReference type="InterPro" id="IPR036097">
    <property type="entry name" value="HisK_dim/P_sf"/>
</dbReference>
<sequence>MKLLRRLYPQRIATQLILLLLVALVISQTVSFYLFTDERRMAIIGMARDNALWRTASIVQVIEETPRSLHPGVLRAISNNSTQYYLAETPLVASTDDNRLAKALFGYLKRRLQDNHDVRVAVDYRDAKEPAPTFDRRRFDDDDDDDGFRRSDDRHTMHGRRFSHERMLRRFDGIEGATLYASIRLNTGDWLNFQSNFDLPPRPLLPVLLPIVLMGLLIIIIVWLFVSWLTRPLRALSSSAEQLGRGNEVPALPERGPLEVRQVTRAFNEMQNRLTRFVRDRTRMLAAISHDLRTPITSLRIRAEFIEDDEDRERMIATLDEMQAMTEATLAFARDEAKTEPAKQLDLGGLLDSIAVDYEDMGQDVHATTDERIVISCRPMALKRAFRNIIDNAVRYGGKAQIRLRKIEGQVEVSICDEGPGIPEDKLTEVFEPFVRIEESRSEETGGIGLGLAICRSIIHAHGGTIALANRTDRTGLVVTVRLPL</sequence>
<evidence type="ECO:0000256" key="15">
    <source>
        <dbReference type="SAM" id="Phobius"/>
    </source>
</evidence>
<evidence type="ECO:0000256" key="2">
    <source>
        <dbReference type="ARBA" id="ARBA00004429"/>
    </source>
</evidence>
<dbReference type="AlphaFoldDB" id="A0A1U7JLW2"/>
<keyword evidence="9" id="KW-0547">Nucleotide-binding</keyword>
<dbReference type="PRINTS" id="PR00344">
    <property type="entry name" value="BCTRLSENSOR"/>
</dbReference>
<comment type="catalytic activity">
    <reaction evidence="1">
        <text>ATP + protein L-histidine = ADP + protein N-phospho-L-histidine.</text>
        <dbReference type="EC" id="2.7.13.3"/>
    </reaction>
</comment>
<dbReference type="EMBL" id="LVVZ01000004">
    <property type="protein sequence ID" value="OKL45730.1"/>
    <property type="molecule type" value="Genomic_DNA"/>
</dbReference>
<dbReference type="SMART" id="SM00304">
    <property type="entry name" value="HAMP"/>
    <property type="match status" value="1"/>
</dbReference>
<dbReference type="InterPro" id="IPR003594">
    <property type="entry name" value="HATPase_dom"/>
</dbReference>
<keyword evidence="12 15" id="KW-1133">Transmembrane helix</keyword>
<evidence type="ECO:0000256" key="10">
    <source>
        <dbReference type="ARBA" id="ARBA00022777"/>
    </source>
</evidence>
<dbReference type="GO" id="GO:0005886">
    <property type="term" value="C:plasma membrane"/>
    <property type="evidence" value="ECO:0007669"/>
    <property type="project" value="UniProtKB-SubCell"/>
</dbReference>
<evidence type="ECO:0000256" key="14">
    <source>
        <dbReference type="ARBA" id="ARBA00023136"/>
    </source>
</evidence>
<keyword evidence="13" id="KW-0902">Two-component regulatory system</keyword>
<evidence type="ECO:0000256" key="5">
    <source>
        <dbReference type="ARBA" id="ARBA00022519"/>
    </source>
</evidence>
<dbReference type="EC" id="2.7.13.3" evidence="3"/>
<dbReference type="Pfam" id="PF00512">
    <property type="entry name" value="HisKA"/>
    <property type="match status" value="1"/>
</dbReference>
<dbReference type="CDD" id="cd00082">
    <property type="entry name" value="HisKA"/>
    <property type="match status" value="1"/>
</dbReference>
<dbReference type="PANTHER" id="PTHR44936">
    <property type="entry name" value="SENSOR PROTEIN CREC"/>
    <property type="match status" value="1"/>
</dbReference>
<dbReference type="RefSeq" id="WP_028483102.1">
    <property type="nucleotide sequence ID" value="NZ_LVVZ01000004.1"/>
</dbReference>
<keyword evidence="4" id="KW-1003">Cell membrane</keyword>
<dbReference type="SMART" id="SM00387">
    <property type="entry name" value="HATPase_c"/>
    <property type="match status" value="1"/>
</dbReference>
<dbReference type="SUPFAM" id="SSF55874">
    <property type="entry name" value="ATPase domain of HSP90 chaperone/DNA topoisomerase II/histidine kinase"/>
    <property type="match status" value="1"/>
</dbReference>
<dbReference type="InterPro" id="IPR003660">
    <property type="entry name" value="HAMP_dom"/>
</dbReference>
<evidence type="ECO:0000256" key="4">
    <source>
        <dbReference type="ARBA" id="ARBA00022475"/>
    </source>
</evidence>
<dbReference type="GO" id="GO:0000155">
    <property type="term" value="F:phosphorelay sensor kinase activity"/>
    <property type="evidence" value="ECO:0007669"/>
    <property type="project" value="InterPro"/>
</dbReference>
<gene>
    <name evidence="18" type="ORF">A3843_02000</name>
</gene>
<evidence type="ECO:0000256" key="9">
    <source>
        <dbReference type="ARBA" id="ARBA00022741"/>
    </source>
</evidence>
<protein>
    <recommendedName>
        <fullName evidence="3">histidine kinase</fullName>
        <ecNumber evidence="3">2.7.13.3</ecNumber>
    </recommendedName>
</protein>
<dbReference type="PROSITE" id="PS50109">
    <property type="entry name" value="HIS_KIN"/>
    <property type="match status" value="1"/>
</dbReference>
<dbReference type="PANTHER" id="PTHR44936:SF5">
    <property type="entry name" value="SENSOR HISTIDINE KINASE ENVZ"/>
    <property type="match status" value="1"/>
</dbReference>
<evidence type="ECO:0000256" key="13">
    <source>
        <dbReference type="ARBA" id="ARBA00023012"/>
    </source>
</evidence>
<keyword evidence="11" id="KW-0067">ATP-binding</keyword>
<dbReference type="Pfam" id="PF02518">
    <property type="entry name" value="HATPase_c"/>
    <property type="match status" value="1"/>
</dbReference>
<keyword evidence="7" id="KW-0808">Transferase</keyword>
<keyword evidence="10 18" id="KW-0418">Kinase</keyword>
<dbReference type="SUPFAM" id="SSF47384">
    <property type="entry name" value="Homodimeric domain of signal transducing histidine kinase"/>
    <property type="match status" value="1"/>
</dbReference>
<accession>A0A1U7JLW2</accession>
<keyword evidence="6" id="KW-0597">Phosphoprotein</keyword>
<dbReference type="Pfam" id="PF00672">
    <property type="entry name" value="HAMP"/>
    <property type="match status" value="1"/>
</dbReference>
<comment type="subcellular location">
    <subcellularLocation>
        <location evidence="2">Cell inner membrane</location>
        <topology evidence="2">Multi-pass membrane protein</topology>
    </subcellularLocation>
</comment>
<evidence type="ECO:0000256" key="3">
    <source>
        <dbReference type="ARBA" id="ARBA00012438"/>
    </source>
</evidence>
<feature type="domain" description="Histidine kinase" evidence="16">
    <location>
        <begin position="287"/>
        <end position="485"/>
    </location>
</feature>
<dbReference type="CDD" id="cd00075">
    <property type="entry name" value="HATPase"/>
    <property type="match status" value="1"/>
</dbReference>
<proteinExistence type="predicted"/>
<dbReference type="Proteomes" id="UP000185783">
    <property type="component" value="Unassembled WGS sequence"/>
</dbReference>
<dbReference type="InterPro" id="IPR003661">
    <property type="entry name" value="HisK_dim/P_dom"/>
</dbReference>
<dbReference type="Gene3D" id="1.10.287.130">
    <property type="match status" value="1"/>
</dbReference>